<name>A0ABR3G4E9_9PEZI</name>
<feature type="chain" id="PRO_5045791267" description="Arabinan endo-1,5-alpha-L-arabinosidase" evidence="8">
    <location>
        <begin position="26"/>
        <end position="329"/>
    </location>
</feature>
<evidence type="ECO:0000256" key="7">
    <source>
        <dbReference type="PIRNR" id="PIRNR026534"/>
    </source>
</evidence>
<dbReference type="EC" id="3.2.1.99" evidence="4 7"/>
<comment type="pathway">
    <text evidence="2 7">Glycan metabolism; L-arabinan degradation.</text>
</comment>
<dbReference type="Proteomes" id="UP001447188">
    <property type="component" value="Unassembled WGS sequence"/>
</dbReference>
<evidence type="ECO:0000313" key="10">
    <source>
        <dbReference type="Proteomes" id="UP001447188"/>
    </source>
</evidence>
<evidence type="ECO:0000313" key="9">
    <source>
        <dbReference type="EMBL" id="KAL0630476.1"/>
    </source>
</evidence>
<gene>
    <name evidence="9" type="ORF">Q9L58_010677</name>
</gene>
<evidence type="ECO:0000256" key="4">
    <source>
        <dbReference type="ARBA" id="ARBA00012586"/>
    </source>
</evidence>
<dbReference type="InterPro" id="IPR006710">
    <property type="entry name" value="Glyco_hydro_43"/>
</dbReference>
<keyword evidence="5 7" id="KW-0378">Hydrolase</keyword>
<dbReference type="InterPro" id="IPR050727">
    <property type="entry name" value="GH43_arabinanases"/>
</dbReference>
<evidence type="ECO:0000256" key="2">
    <source>
        <dbReference type="ARBA" id="ARBA00004834"/>
    </source>
</evidence>
<dbReference type="PANTHER" id="PTHR43301">
    <property type="entry name" value="ARABINAN ENDO-1,5-ALPHA-L-ARABINOSIDASE"/>
    <property type="match status" value="1"/>
</dbReference>
<dbReference type="InterPro" id="IPR016840">
    <property type="entry name" value="Glyco_hydro_43_endo_a_Ara-ase"/>
</dbReference>
<evidence type="ECO:0000256" key="8">
    <source>
        <dbReference type="SAM" id="SignalP"/>
    </source>
</evidence>
<evidence type="ECO:0000256" key="3">
    <source>
        <dbReference type="ARBA" id="ARBA00009865"/>
    </source>
</evidence>
<sequence>MQCPKSNMLSALLLTFFSLFALVSSYANPGACTGSCNVHDPAIIRRTSDGTYYRFSTGNRIQIATAADISGPWTIRGSALASGSSIALPGNTDLWAPDITKVGDVYYLYYSVSTFGSQNSAIGVATSTTMDVGTWTDRGSTGIRSSAGSAYNAIDGNLVLTTTGTYYMSFGSFWGDIHQVQMNNPPLTASGSVAQVAYNASGAHSLEGANIYYRSPYYYLFFSSGTCCGYDGTRPAKGNEYRINVCVSTTINGAYVDRNGVSCRSSGGTTVLASHDNIYGPGGQGVFADSKAGGAILYYHYVDTNIGYGDGQKRFGWNVIGWSGGWPVV</sequence>
<accession>A0ABR3G4E9</accession>
<dbReference type="PANTHER" id="PTHR43301:SF3">
    <property type="entry name" value="ARABINAN ENDO-1,5-ALPHA-L-ARABINOSIDASE A-RELATED"/>
    <property type="match status" value="1"/>
</dbReference>
<comment type="catalytic activity">
    <reaction evidence="1 7">
        <text>Endohydrolysis of (1-&gt;5)-alpha-arabinofuranosidic linkages in (1-&gt;5)-arabinans.</text>
        <dbReference type="EC" id="3.2.1.99"/>
    </reaction>
</comment>
<dbReference type="InterPro" id="IPR023296">
    <property type="entry name" value="Glyco_hydro_beta-prop_sf"/>
</dbReference>
<keyword evidence="6 7" id="KW-0326">Glycosidase</keyword>
<dbReference type="Gene3D" id="2.115.10.20">
    <property type="entry name" value="Glycosyl hydrolase domain, family 43"/>
    <property type="match status" value="1"/>
</dbReference>
<dbReference type="EMBL" id="JBBBZM010000612">
    <property type="protein sequence ID" value="KAL0630476.1"/>
    <property type="molecule type" value="Genomic_DNA"/>
</dbReference>
<dbReference type="SUPFAM" id="SSF75005">
    <property type="entry name" value="Arabinanase/levansucrase/invertase"/>
    <property type="match status" value="1"/>
</dbReference>
<evidence type="ECO:0000256" key="5">
    <source>
        <dbReference type="ARBA" id="ARBA00022801"/>
    </source>
</evidence>
<evidence type="ECO:0000256" key="6">
    <source>
        <dbReference type="ARBA" id="ARBA00023295"/>
    </source>
</evidence>
<organism evidence="9 10">
    <name type="scientific">Discina gigas</name>
    <dbReference type="NCBI Taxonomy" id="1032678"/>
    <lineage>
        <taxon>Eukaryota</taxon>
        <taxon>Fungi</taxon>
        <taxon>Dikarya</taxon>
        <taxon>Ascomycota</taxon>
        <taxon>Pezizomycotina</taxon>
        <taxon>Pezizomycetes</taxon>
        <taxon>Pezizales</taxon>
        <taxon>Discinaceae</taxon>
        <taxon>Discina</taxon>
    </lineage>
</organism>
<protein>
    <recommendedName>
        <fullName evidence="4 7">Arabinan endo-1,5-alpha-L-arabinosidase</fullName>
        <ecNumber evidence="4 7">3.2.1.99</ecNumber>
    </recommendedName>
</protein>
<feature type="signal peptide" evidence="8">
    <location>
        <begin position="1"/>
        <end position="25"/>
    </location>
</feature>
<keyword evidence="10" id="KW-1185">Reference proteome</keyword>
<comment type="similarity">
    <text evidence="3 7">Belongs to the glycosyl hydrolase 43 family.</text>
</comment>
<dbReference type="Pfam" id="PF04616">
    <property type="entry name" value="Glyco_hydro_43"/>
    <property type="match status" value="1"/>
</dbReference>
<comment type="caution">
    <text evidence="9">The sequence shown here is derived from an EMBL/GenBank/DDBJ whole genome shotgun (WGS) entry which is preliminary data.</text>
</comment>
<dbReference type="PIRSF" id="PIRSF026534">
    <property type="entry name" value="Endo_alpha-L-arabinosidase"/>
    <property type="match status" value="1"/>
</dbReference>
<proteinExistence type="inferred from homology"/>
<evidence type="ECO:0000256" key="1">
    <source>
        <dbReference type="ARBA" id="ARBA00000375"/>
    </source>
</evidence>
<reference evidence="9 10" key="1">
    <citation type="submission" date="2024-02" db="EMBL/GenBank/DDBJ databases">
        <title>Discinaceae phylogenomics.</title>
        <authorList>
            <person name="Dirks A.C."/>
            <person name="James T.Y."/>
        </authorList>
    </citation>
    <scope>NUCLEOTIDE SEQUENCE [LARGE SCALE GENOMIC DNA]</scope>
    <source>
        <strain evidence="9 10">ACD0624</strain>
    </source>
</reference>
<keyword evidence="8" id="KW-0732">Signal</keyword>
<dbReference type="CDD" id="cd18831">
    <property type="entry name" value="GH43_AnAbnA-like"/>
    <property type="match status" value="1"/>
</dbReference>